<protein>
    <recommendedName>
        <fullName evidence="4">Lipoprotein</fullName>
    </recommendedName>
</protein>
<dbReference type="EMBL" id="JABZSQ010000110">
    <property type="protein sequence ID" value="MBF1415237.1"/>
    <property type="molecule type" value="Genomic_DNA"/>
</dbReference>
<evidence type="ECO:0000313" key="3">
    <source>
        <dbReference type="Proteomes" id="UP000757461"/>
    </source>
</evidence>
<sequence length="186" mass="20422">MSKQTKLSRIISTIILGIILVIGGVISCKHSHTIEGQGEGDTVAASEFEPQGAEKKLSIDLNSITSVRFPKYKLSKATPIIPDSISMAADEETVSSGNYAATLILDTIPNKDFYDRVDAAAQHDTCWSINKFAYTYLHRDKQGGMYKIVFSKGGTQIFVTHVNRELAKIATTPGKEKGKKDKKTKR</sequence>
<evidence type="ECO:0008006" key="4">
    <source>
        <dbReference type="Google" id="ProtNLM"/>
    </source>
</evidence>
<gene>
    <name evidence="2" type="ORF">HXN33_06615</name>
</gene>
<proteinExistence type="predicted"/>
<feature type="transmembrane region" description="Helical" evidence="1">
    <location>
        <begin position="7"/>
        <end position="26"/>
    </location>
</feature>
<keyword evidence="1" id="KW-0812">Transmembrane</keyword>
<keyword evidence="1" id="KW-1133">Transmembrane helix</keyword>
<name>A0A930HYN4_9BACT</name>
<reference evidence="2" key="1">
    <citation type="submission" date="2020-04" db="EMBL/GenBank/DDBJ databases">
        <title>Deep metagenomics examines the oral microbiome during advanced dental caries in children, revealing novel taxa and co-occurrences with host molecules.</title>
        <authorList>
            <person name="Baker J.L."/>
            <person name="Morton J.T."/>
            <person name="Dinis M."/>
            <person name="Alvarez R."/>
            <person name="Tran N.C."/>
            <person name="Knight R."/>
            <person name="Edlund A."/>
        </authorList>
    </citation>
    <scope>NUCLEOTIDE SEQUENCE</scope>
    <source>
        <strain evidence="2">JCVI_25_bin.9</strain>
    </source>
</reference>
<dbReference type="AlphaFoldDB" id="A0A930HYN4"/>
<keyword evidence="1" id="KW-0472">Membrane</keyword>
<evidence type="ECO:0000256" key="1">
    <source>
        <dbReference type="SAM" id="Phobius"/>
    </source>
</evidence>
<organism evidence="2 3">
    <name type="scientific">Prevotella histicola</name>
    <dbReference type="NCBI Taxonomy" id="470565"/>
    <lineage>
        <taxon>Bacteria</taxon>
        <taxon>Pseudomonadati</taxon>
        <taxon>Bacteroidota</taxon>
        <taxon>Bacteroidia</taxon>
        <taxon>Bacteroidales</taxon>
        <taxon>Prevotellaceae</taxon>
        <taxon>Prevotella</taxon>
    </lineage>
</organism>
<dbReference type="Proteomes" id="UP000757461">
    <property type="component" value="Unassembled WGS sequence"/>
</dbReference>
<accession>A0A930HYN4</accession>
<dbReference type="PROSITE" id="PS51257">
    <property type="entry name" value="PROKAR_LIPOPROTEIN"/>
    <property type="match status" value="1"/>
</dbReference>
<evidence type="ECO:0000313" key="2">
    <source>
        <dbReference type="EMBL" id="MBF1415237.1"/>
    </source>
</evidence>
<comment type="caution">
    <text evidence="2">The sequence shown here is derived from an EMBL/GenBank/DDBJ whole genome shotgun (WGS) entry which is preliminary data.</text>
</comment>